<comment type="caution">
    <text evidence="1">The sequence shown here is derived from an EMBL/GenBank/DDBJ whole genome shotgun (WGS) entry which is preliminary data.</text>
</comment>
<evidence type="ECO:0000313" key="1">
    <source>
        <dbReference type="EMBL" id="KAK8890029.1"/>
    </source>
</evidence>
<sequence>MNEITCICKNFKVIGKKLTTDEVYLVLQPLYVQQILKNKGSILKIDESAIKILFPQYVTAAASDANCYTLICNSCFTIMYIYFGTNNNVIINVHSQTEKNHSALCKSRGLHVFFPFQLRRYVEFIQLEQQTNQNKNQNPLTIIQNQESQNCQGITETDDDIEYQSLFGESKDCFIGSFQDFSNDTGSQSVTIPNSGV</sequence>
<keyword evidence="2" id="KW-1185">Reference proteome</keyword>
<accession>A0ABR2KG21</accession>
<name>A0ABR2KG21_9EUKA</name>
<gene>
    <name evidence="1" type="ORF">M9Y10_034788</name>
</gene>
<dbReference type="EMBL" id="JAPFFF010000005">
    <property type="protein sequence ID" value="KAK8890029.1"/>
    <property type="molecule type" value="Genomic_DNA"/>
</dbReference>
<reference evidence="1 2" key="1">
    <citation type="submission" date="2024-04" db="EMBL/GenBank/DDBJ databases">
        <title>Tritrichomonas musculus Genome.</title>
        <authorList>
            <person name="Alves-Ferreira E."/>
            <person name="Grigg M."/>
            <person name="Lorenzi H."/>
            <person name="Galac M."/>
        </authorList>
    </citation>
    <scope>NUCLEOTIDE SEQUENCE [LARGE SCALE GENOMIC DNA]</scope>
    <source>
        <strain evidence="1 2">EAF2021</strain>
    </source>
</reference>
<proteinExistence type="predicted"/>
<dbReference type="Proteomes" id="UP001470230">
    <property type="component" value="Unassembled WGS sequence"/>
</dbReference>
<evidence type="ECO:0000313" key="2">
    <source>
        <dbReference type="Proteomes" id="UP001470230"/>
    </source>
</evidence>
<protein>
    <submittedName>
        <fullName evidence="1">Uncharacterized protein</fullName>
    </submittedName>
</protein>
<organism evidence="1 2">
    <name type="scientific">Tritrichomonas musculus</name>
    <dbReference type="NCBI Taxonomy" id="1915356"/>
    <lineage>
        <taxon>Eukaryota</taxon>
        <taxon>Metamonada</taxon>
        <taxon>Parabasalia</taxon>
        <taxon>Tritrichomonadida</taxon>
        <taxon>Tritrichomonadidae</taxon>
        <taxon>Tritrichomonas</taxon>
    </lineage>
</organism>